<dbReference type="InterPro" id="IPR034393">
    <property type="entry name" value="TatSF1-like"/>
</dbReference>
<dbReference type="InterPro" id="IPR000504">
    <property type="entry name" value="RRM_dom"/>
</dbReference>
<dbReference type="EMBL" id="JAAALK010000086">
    <property type="protein sequence ID" value="KAG8082528.1"/>
    <property type="molecule type" value="Genomic_DNA"/>
</dbReference>
<gene>
    <name evidence="8" type="ORF">GUJ93_ZPchr0014g47187</name>
</gene>
<dbReference type="CDD" id="cd12281">
    <property type="entry name" value="RRM1_TatSF1_like"/>
    <property type="match status" value="1"/>
</dbReference>
<protein>
    <recommendedName>
        <fullName evidence="7">RRM domain-containing protein</fullName>
    </recommendedName>
</protein>
<dbReference type="GO" id="GO:0000398">
    <property type="term" value="P:mRNA splicing, via spliceosome"/>
    <property type="evidence" value="ECO:0007669"/>
    <property type="project" value="InterPro"/>
</dbReference>
<dbReference type="InterPro" id="IPR034392">
    <property type="entry name" value="TatSF1-like_RRM1"/>
</dbReference>
<evidence type="ECO:0000313" key="9">
    <source>
        <dbReference type="Proteomes" id="UP000729402"/>
    </source>
</evidence>
<reference evidence="8" key="2">
    <citation type="submission" date="2021-02" db="EMBL/GenBank/DDBJ databases">
        <authorList>
            <person name="Kimball J.A."/>
            <person name="Haas M.W."/>
            <person name="Macchietto M."/>
            <person name="Kono T."/>
            <person name="Duquette J."/>
            <person name="Shao M."/>
        </authorList>
    </citation>
    <scope>NUCLEOTIDE SEQUENCE</scope>
    <source>
        <tissue evidence="8">Fresh leaf tissue</tissue>
    </source>
</reference>
<dbReference type="PANTHER" id="PTHR15608">
    <property type="entry name" value="SPLICING FACTOR U2AF-ASSOCIATED PROTEIN 2"/>
    <property type="match status" value="1"/>
</dbReference>
<evidence type="ECO:0000256" key="5">
    <source>
        <dbReference type="PROSITE-ProRule" id="PRU00176"/>
    </source>
</evidence>
<evidence type="ECO:0000256" key="4">
    <source>
        <dbReference type="ARBA" id="ARBA00023187"/>
    </source>
</evidence>
<comment type="caution">
    <text evidence="8">The sequence shown here is derived from an EMBL/GenBank/DDBJ whole genome shotgun (WGS) entry which is preliminary data.</text>
</comment>
<name>A0A8J5SXD1_ZIZPA</name>
<keyword evidence="9" id="KW-1185">Reference proteome</keyword>
<dbReference type="PROSITE" id="PS50102">
    <property type="entry name" value="RRM"/>
    <property type="match status" value="1"/>
</dbReference>
<evidence type="ECO:0000256" key="6">
    <source>
        <dbReference type="SAM" id="MobiDB-lite"/>
    </source>
</evidence>
<dbReference type="GO" id="GO:0005684">
    <property type="term" value="C:U2-type spliceosomal complex"/>
    <property type="evidence" value="ECO:0007669"/>
    <property type="project" value="TreeGrafter"/>
</dbReference>
<dbReference type="OrthoDB" id="10258585at2759"/>
<feature type="region of interest" description="Disordered" evidence="6">
    <location>
        <begin position="104"/>
        <end position="129"/>
    </location>
</feature>
<feature type="compositionally biased region" description="Basic and acidic residues" evidence="6">
    <location>
        <begin position="189"/>
        <end position="201"/>
    </location>
</feature>
<reference evidence="8" key="1">
    <citation type="journal article" date="2021" name="bioRxiv">
        <title>Whole Genome Assembly and Annotation of Northern Wild Rice, Zizania palustris L., Supports a Whole Genome Duplication in the Zizania Genus.</title>
        <authorList>
            <person name="Haas M."/>
            <person name="Kono T."/>
            <person name="Macchietto M."/>
            <person name="Millas R."/>
            <person name="McGilp L."/>
            <person name="Shao M."/>
            <person name="Duquette J."/>
            <person name="Hirsch C.N."/>
            <person name="Kimball J."/>
        </authorList>
    </citation>
    <scope>NUCLEOTIDE SEQUENCE</scope>
    <source>
        <tissue evidence="8">Fresh leaf tissue</tissue>
    </source>
</reference>
<keyword evidence="3 5" id="KW-0694">RNA-binding</keyword>
<evidence type="ECO:0000256" key="1">
    <source>
        <dbReference type="ARBA" id="ARBA00022664"/>
    </source>
</evidence>
<dbReference type="PANTHER" id="PTHR15608:SF0">
    <property type="entry name" value="HIV TAT-SPECIFIC FACTOR 1"/>
    <property type="match status" value="1"/>
</dbReference>
<dbReference type="Pfam" id="PF14237">
    <property type="entry name" value="GYF_2"/>
    <property type="match status" value="1"/>
</dbReference>
<evidence type="ECO:0000313" key="8">
    <source>
        <dbReference type="EMBL" id="KAG8082528.1"/>
    </source>
</evidence>
<sequence length="418" mass="47067">MEGGGEVGWYVLGPNQEHVGPYALSELREHFANEYINESTMLWAEGNSEWMSLSSIPDLLAKVTKKDVPDEGIEDDFEKFQKEVIEAEAGVEALKDKAADSDLNQELGANDPDERPATPPDGEKEFTDDDGTVYKWDHALRVWVPNDLSAKNENYKVEDMIFAHEEEVFQAPDISGLTTLEENNASAKIEIKEPTKVEKREDKKRKSSDKPADKKEANKPPDSWFDLKVNTHVYINGLPDDVTGEEIVEVFSKCGIIKEDPETRKPRVKIYSDKETGRKKGDALVTYLKEPSVALAIQLLDGTSFRPGGKTLMSVSQAKFEQKGNVFVSKKADKQKKRKNKKVEDKILGWGGHDDRKVMIPTTVILRHMFTPAELRADETLLPELESDVREECMKFGPVDNVKVIINFAFACSLCHHN</sequence>
<keyword evidence="4" id="KW-0508">mRNA splicing</keyword>
<dbReference type="FunFam" id="3.30.70.330:FF:000329">
    <property type="entry name" value="splicing factor U2AF-associated protein 2"/>
    <property type="match status" value="1"/>
</dbReference>
<keyword evidence="2" id="KW-0677">Repeat</keyword>
<dbReference type="SMART" id="SM00360">
    <property type="entry name" value="RRM"/>
    <property type="match status" value="1"/>
</dbReference>
<dbReference type="GO" id="GO:0003723">
    <property type="term" value="F:RNA binding"/>
    <property type="evidence" value="ECO:0007669"/>
    <property type="project" value="UniProtKB-UniRule"/>
</dbReference>
<feature type="compositionally biased region" description="Basic and acidic residues" evidence="6">
    <location>
        <begin position="112"/>
        <end position="125"/>
    </location>
</feature>
<evidence type="ECO:0000259" key="7">
    <source>
        <dbReference type="PROSITE" id="PS50102"/>
    </source>
</evidence>
<feature type="region of interest" description="Disordered" evidence="6">
    <location>
        <begin position="185"/>
        <end position="222"/>
    </location>
</feature>
<evidence type="ECO:0000256" key="2">
    <source>
        <dbReference type="ARBA" id="ARBA00022737"/>
    </source>
</evidence>
<accession>A0A8J5SXD1</accession>
<feature type="domain" description="RRM" evidence="7">
    <location>
        <begin position="231"/>
        <end position="312"/>
    </location>
</feature>
<dbReference type="InterPro" id="IPR025640">
    <property type="entry name" value="GYF_2"/>
</dbReference>
<dbReference type="Proteomes" id="UP000729402">
    <property type="component" value="Unassembled WGS sequence"/>
</dbReference>
<dbReference type="AlphaFoldDB" id="A0A8J5SXD1"/>
<dbReference type="Pfam" id="PF00076">
    <property type="entry name" value="RRM_1"/>
    <property type="match status" value="1"/>
</dbReference>
<dbReference type="GO" id="GO:0005686">
    <property type="term" value="C:U2 snRNP"/>
    <property type="evidence" value="ECO:0007669"/>
    <property type="project" value="TreeGrafter"/>
</dbReference>
<organism evidence="8 9">
    <name type="scientific">Zizania palustris</name>
    <name type="common">Northern wild rice</name>
    <dbReference type="NCBI Taxonomy" id="103762"/>
    <lineage>
        <taxon>Eukaryota</taxon>
        <taxon>Viridiplantae</taxon>
        <taxon>Streptophyta</taxon>
        <taxon>Embryophyta</taxon>
        <taxon>Tracheophyta</taxon>
        <taxon>Spermatophyta</taxon>
        <taxon>Magnoliopsida</taxon>
        <taxon>Liliopsida</taxon>
        <taxon>Poales</taxon>
        <taxon>Poaceae</taxon>
        <taxon>BOP clade</taxon>
        <taxon>Oryzoideae</taxon>
        <taxon>Oryzeae</taxon>
        <taxon>Zizaniinae</taxon>
        <taxon>Zizania</taxon>
    </lineage>
</organism>
<feature type="compositionally biased region" description="Basic and acidic residues" evidence="6">
    <location>
        <begin position="208"/>
        <end position="219"/>
    </location>
</feature>
<keyword evidence="1" id="KW-0507">mRNA processing</keyword>
<proteinExistence type="predicted"/>
<evidence type="ECO:0000256" key="3">
    <source>
        <dbReference type="ARBA" id="ARBA00022884"/>
    </source>
</evidence>